<reference evidence="7 8" key="1">
    <citation type="submission" date="2015-07" db="EMBL/GenBank/DDBJ databases">
        <title>The draft genome sequence of Leadbetterella sp. JN14-9.</title>
        <authorList>
            <person name="Liu Y."/>
            <person name="Du J."/>
            <person name="Shao Z."/>
        </authorList>
    </citation>
    <scope>NUCLEOTIDE SEQUENCE [LARGE SCALE GENOMIC DNA]</scope>
    <source>
        <strain evidence="7 8">JN14-9</strain>
    </source>
</reference>
<keyword evidence="2 5" id="KW-0812">Transmembrane</keyword>
<keyword evidence="1" id="KW-1003">Cell membrane</keyword>
<keyword evidence="4 5" id="KW-0472">Membrane</keyword>
<protein>
    <submittedName>
        <fullName evidence="7">von Willebrand factor A</fullName>
    </submittedName>
</protein>
<evidence type="ECO:0000313" key="7">
    <source>
        <dbReference type="EMBL" id="KPM48542.1"/>
    </source>
</evidence>
<accession>A0A0P7C2Z3</accession>
<gene>
    <name evidence="7" type="ORF">AFM12_07950</name>
</gene>
<dbReference type="PATRIC" id="fig|1605367.3.peg.2968"/>
<dbReference type="Pfam" id="PF00092">
    <property type="entry name" value="VWA"/>
    <property type="match status" value="1"/>
</dbReference>
<dbReference type="SUPFAM" id="SSF53300">
    <property type="entry name" value="vWA-like"/>
    <property type="match status" value="1"/>
</dbReference>
<dbReference type="AlphaFoldDB" id="A0A0P7C2Z3"/>
<evidence type="ECO:0000256" key="4">
    <source>
        <dbReference type="ARBA" id="ARBA00023136"/>
    </source>
</evidence>
<feature type="transmembrane region" description="Helical" evidence="5">
    <location>
        <begin position="63"/>
        <end position="87"/>
    </location>
</feature>
<keyword evidence="8" id="KW-1185">Reference proteome</keyword>
<evidence type="ECO:0000256" key="1">
    <source>
        <dbReference type="ARBA" id="ARBA00022475"/>
    </source>
</evidence>
<dbReference type="PROSITE" id="PS50234">
    <property type="entry name" value="VWFA"/>
    <property type="match status" value="1"/>
</dbReference>
<dbReference type="PANTHER" id="PTHR22550:SF5">
    <property type="entry name" value="LEUCINE ZIPPER PROTEIN 4"/>
    <property type="match status" value="1"/>
</dbReference>
<name>A0A0P7C2Z3_9BACT</name>
<dbReference type="OrthoDB" id="6206554at2"/>
<dbReference type="STRING" id="1605367.AFM12_07950"/>
<organism evidence="7 8">
    <name type="scientific">Jiulongibacter sediminis</name>
    <dbReference type="NCBI Taxonomy" id="1605367"/>
    <lineage>
        <taxon>Bacteria</taxon>
        <taxon>Pseudomonadati</taxon>
        <taxon>Bacteroidota</taxon>
        <taxon>Cytophagia</taxon>
        <taxon>Cytophagales</taxon>
        <taxon>Leadbetterellaceae</taxon>
        <taxon>Jiulongibacter</taxon>
    </lineage>
</organism>
<feature type="transmembrane region" description="Helical" evidence="5">
    <location>
        <begin position="25"/>
        <end position="43"/>
    </location>
</feature>
<evidence type="ECO:0000259" key="6">
    <source>
        <dbReference type="PROSITE" id="PS50234"/>
    </source>
</evidence>
<dbReference type="EMBL" id="LGTQ01000006">
    <property type="protein sequence ID" value="KPM48542.1"/>
    <property type="molecule type" value="Genomic_DNA"/>
</dbReference>
<evidence type="ECO:0000256" key="3">
    <source>
        <dbReference type="ARBA" id="ARBA00022989"/>
    </source>
</evidence>
<evidence type="ECO:0000313" key="8">
    <source>
        <dbReference type="Proteomes" id="UP000050454"/>
    </source>
</evidence>
<keyword evidence="3 5" id="KW-1133">Transmembrane helix</keyword>
<dbReference type="PANTHER" id="PTHR22550">
    <property type="entry name" value="SPORE GERMINATION PROTEIN"/>
    <property type="match status" value="1"/>
</dbReference>
<evidence type="ECO:0000256" key="5">
    <source>
        <dbReference type="SAM" id="Phobius"/>
    </source>
</evidence>
<dbReference type="InterPro" id="IPR036465">
    <property type="entry name" value="vWFA_dom_sf"/>
</dbReference>
<dbReference type="Proteomes" id="UP000050454">
    <property type="component" value="Unassembled WGS sequence"/>
</dbReference>
<sequence>MLPEWLSYQWFLPGTFKSFIWANPYYLYAILAVPFIYLLRGLITNRNREKLVLSTETAGANAIFYWLRYLIPLFFGLGLIFGIIALARPQRVLSVEEEIAEGIDIVLAIDISESMMTTDLEPNRLEVAKSVARSFIAKRENDRIGLVAFGGQALTLCPLTTDHAILDDYLQNLSAGLIQSQGTAIGNAIATCINRLRDSKGNSKVIILLSDGDNTAGTIGPETATELAKAFQIRIYSIALGRQNAQELDTRTLNEIAEDSKGSFFRAISEGSLAGVFGEIDLLEKQKFENIALRDVTDYYYIYLNWAVVFFLISFLLKNTALGNLLED</sequence>
<feature type="domain" description="VWFA" evidence="6">
    <location>
        <begin position="104"/>
        <end position="280"/>
    </location>
</feature>
<dbReference type="RefSeq" id="WP_055146349.1">
    <property type="nucleotide sequence ID" value="NZ_JXSZ01000006.1"/>
</dbReference>
<dbReference type="SMART" id="SM00327">
    <property type="entry name" value="VWA"/>
    <property type="match status" value="1"/>
</dbReference>
<feature type="transmembrane region" description="Helical" evidence="5">
    <location>
        <begin position="299"/>
        <end position="317"/>
    </location>
</feature>
<dbReference type="Gene3D" id="3.40.50.410">
    <property type="entry name" value="von Willebrand factor, type A domain"/>
    <property type="match status" value="1"/>
</dbReference>
<proteinExistence type="predicted"/>
<dbReference type="InterPro" id="IPR050768">
    <property type="entry name" value="UPF0353/GerABKA_families"/>
</dbReference>
<evidence type="ECO:0000256" key="2">
    <source>
        <dbReference type="ARBA" id="ARBA00022692"/>
    </source>
</evidence>
<dbReference type="InterPro" id="IPR002035">
    <property type="entry name" value="VWF_A"/>
</dbReference>
<comment type="caution">
    <text evidence="7">The sequence shown here is derived from an EMBL/GenBank/DDBJ whole genome shotgun (WGS) entry which is preliminary data.</text>
</comment>